<sequence>MPHLLISKHKDITTPINCDDVSFSFIARSNKENKILVECQNKQFFLTIKNTNTNILVKIDNTTRVSPVSILKKALNAYSKICRANILFTNINNTTSKIEPKQEFLKDITYFVNDFKICKNIFIEIGFGSGKHLIYQALQNPDKLIIGLEIHTPSIEQMLKQVRIKGITNILAINYDARLFLEFIDSNSIDKIFVHFPVPWDKKPHRRVMSDDFITQSLRALKINGKLELRTDSLNYFNYVVNLLAKFKKFPVQILKNKDIEINSKYETRWKKQGKNIWDIIISSTIKDETLTINNDFSFDININIAKLSLIKKTIIKNNYLVNFENIFKIDDQHNIIQLTMGSFNKPISKYIIIKHNNASYFQGDPIPTNENLKAHKLVKKYLSGDIK</sequence>
<keyword evidence="5" id="KW-0949">S-adenosyl-L-methionine</keyword>
<evidence type="ECO:0000256" key="2">
    <source>
        <dbReference type="ARBA" id="ARBA00011977"/>
    </source>
</evidence>
<dbReference type="Pfam" id="PF02390">
    <property type="entry name" value="Methyltransf_4"/>
    <property type="match status" value="1"/>
</dbReference>
<dbReference type="EMBL" id="UOYO01000047">
    <property type="protein sequence ID" value="VAY88178.1"/>
    <property type="molecule type" value="Genomic_DNA"/>
</dbReference>
<evidence type="ECO:0000313" key="7">
    <source>
        <dbReference type="EMBL" id="VAY88178.1"/>
    </source>
</evidence>
<keyword evidence="4 7" id="KW-0808">Transferase</keyword>
<evidence type="ECO:0000256" key="6">
    <source>
        <dbReference type="ARBA" id="ARBA00022694"/>
    </source>
</evidence>
<keyword evidence="6" id="KW-0819">tRNA processing</keyword>
<dbReference type="CDD" id="cd02440">
    <property type="entry name" value="AdoMet_MTases"/>
    <property type="match status" value="1"/>
</dbReference>
<dbReference type="GO" id="GO:0043527">
    <property type="term" value="C:tRNA methyltransferase complex"/>
    <property type="evidence" value="ECO:0007669"/>
    <property type="project" value="TreeGrafter"/>
</dbReference>
<dbReference type="InterPro" id="IPR055361">
    <property type="entry name" value="tRNA_methyltr_TrmB_bact"/>
</dbReference>
<dbReference type="PANTHER" id="PTHR23417">
    <property type="entry name" value="3-DEOXY-D-MANNO-OCTULOSONIC-ACID TRANSFERASE/TRNA GUANINE-N 7 - -METHYLTRANSFERASE"/>
    <property type="match status" value="1"/>
</dbReference>
<dbReference type="EC" id="2.1.1.33" evidence="2"/>
<reference evidence="7" key="1">
    <citation type="submission" date="2018-10" db="EMBL/GenBank/DDBJ databases">
        <authorList>
            <person name="Aoki K."/>
        </authorList>
    </citation>
    <scope>NUCLEOTIDE SEQUENCE</scope>
</reference>
<name>A0A3B1E7M5_9ZZZZ</name>
<dbReference type="AlphaFoldDB" id="A0A3B1E7M5"/>
<keyword evidence="3 7" id="KW-0489">Methyltransferase</keyword>
<comment type="catalytic activity">
    <reaction evidence="1">
        <text>guanosine(46) in tRNA + S-adenosyl-L-methionine = N(7)-methylguanosine(46) in tRNA + S-adenosyl-L-homocysteine</text>
        <dbReference type="Rhea" id="RHEA:42708"/>
        <dbReference type="Rhea" id="RHEA-COMP:10188"/>
        <dbReference type="Rhea" id="RHEA-COMP:10189"/>
        <dbReference type="ChEBI" id="CHEBI:57856"/>
        <dbReference type="ChEBI" id="CHEBI:59789"/>
        <dbReference type="ChEBI" id="CHEBI:74269"/>
        <dbReference type="ChEBI" id="CHEBI:74480"/>
        <dbReference type="EC" id="2.1.1.33"/>
    </reaction>
</comment>
<organism evidence="7">
    <name type="scientific">hydrothermal vent metagenome</name>
    <dbReference type="NCBI Taxonomy" id="652676"/>
    <lineage>
        <taxon>unclassified sequences</taxon>
        <taxon>metagenomes</taxon>
        <taxon>ecological metagenomes</taxon>
    </lineage>
</organism>
<protein>
    <recommendedName>
        <fullName evidence="2">tRNA (guanine(46)-N(7))-methyltransferase</fullName>
        <ecNumber evidence="2">2.1.1.33</ecNumber>
    </recommendedName>
</protein>
<dbReference type="PANTHER" id="PTHR23417:SF14">
    <property type="entry name" value="PENTACOTRIPEPTIDE-REPEAT REGION OF PRORP DOMAIN-CONTAINING PROTEIN"/>
    <property type="match status" value="1"/>
</dbReference>
<dbReference type="GO" id="GO:0008176">
    <property type="term" value="F:tRNA (guanine(46)-N7)-methyltransferase activity"/>
    <property type="evidence" value="ECO:0007669"/>
    <property type="project" value="UniProtKB-EC"/>
</dbReference>
<dbReference type="Gene3D" id="3.40.50.150">
    <property type="entry name" value="Vaccinia Virus protein VP39"/>
    <property type="match status" value="1"/>
</dbReference>
<dbReference type="HAMAP" id="MF_01057">
    <property type="entry name" value="tRNA_methyltr_TrmB"/>
    <property type="match status" value="1"/>
</dbReference>
<dbReference type="PROSITE" id="PS51625">
    <property type="entry name" value="SAM_MT_TRMB"/>
    <property type="match status" value="1"/>
</dbReference>
<dbReference type="SUPFAM" id="SSF53335">
    <property type="entry name" value="S-adenosyl-L-methionine-dependent methyltransferases"/>
    <property type="match status" value="1"/>
</dbReference>
<evidence type="ECO:0000256" key="5">
    <source>
        <dbReference type="ARBA" id="ARBA00022691"/>
    </source>
</evidence>
<dbReference type="InterPro" id="IPR003358">
    <property type="entry name" value="tRNA_(Gua-N-7)_MeTrfase_Trmb"/>
</dbReference>
<evidence type="ECO:0000256" key="4">
    <source>
        <dbReference type="ARBA" id="ARBA00022679"/>
    </source>
</evidence>
<gene>
    <name evidence="7" type="ORF">MNB_ARC-1_1359</name>
</gene>
<dbReference type="NCBIfam" id="TIGR00091">
    <property type="entry name" value="tRNA (guanosine(46)-N7)-methyltransferase TrmB"/>
    <property type="match status" value="1"/>
</dbReference>
<proteinExistence type="inferred from homology"/>
<evidence type="ECO:0000256" key="1">
    <source>
        <dbReference type="ARBA" id="ARBA00000142"/>
    </source>
</evidence>
<accession>A0A3B1E7M5</accession>
<dbReference type="NCBIfam" id="NF010719">
    <property type="entry name" value="PRK14121.1"/>
    <property type="match status" value="1"/>
</dbReference>
<evidence type="ECO:0000256" key="3">
    <source>
        <dbReference type="ARBA" id="ARBA00022603"/>
    </source>
</evidence>
<dbReference type="InterPro" id="IPR029063">
    <property type="entry name" value="SAM-dependent_MTases_sf"/>
</dbReference>